<organism evidence="4 5">
    <name type="scientific">Caenorhabditis bovis</name>
    <dbReference type="NCBI Taxonomy" id="2654633"/>
    <lineage>
        <taxon>Eukaryota</taxon>
        <taxon>Metazoa</taxon>
        <taxon>Ecdysozoa</taxon>
        <taxon>Nematoda</taxon>
        <taxon>Chromadorea</taxon>
        <taxon>Rhabditida</taxon>
        <taxon>Rhabditina</taxon>
        <taxon>Rhabditomorpha</taxon>
        <taxon>Rhabditoidea</taxon>
        <taxon>Rhabditidae</taxon>
        <taxon>Peloderinae</taxon>
        <taxon>Caenorhabditis</taxon>
    </lineage>
</organism>
<comment type="function">
    <text evidence="1">Non-lysosomal glucosylceramidase that catalyzes the hydrolysis of glucosylceramide (GlcCer) to free glucose and ceramide.</text>
</comment>
<gene>
    <name evidence="4" type="ORF">CBOVIS_LOCUS1420</name>
</gene>
<dbReference type="InterPro" id="IPR014551">
    <property type="entry name" value="B_Glucosidase_GBA2-typ"/>
</dbReference>
<feature type="domain" description="Glycosyl-hydrolase family 116 catalytic region" evidence="2">
    <location>
        <begin position="441"/>
        <end position="808"/>
    </location>
</feature>
<dbReference type="InterPro" id="IPR008928">
    <property type="entry name" value="6-hairpin_glycosidase_sf"/>
</dbReference>
<dbReference type="EMBL" id="CADEPM010000001">
    <property type="protein sequence ID" value="CAB3398101.1"/>
    <property type="molecule type" value="Genomic_DNA"/>
</dbReference>
<evidence type="ECO:0000259" key="2">
    <source>
        <dbReference type="Pfam" id="PF04685"/>
    </source>
</evidence>
<dbReference type="OrthoDB" id="730489at2759"/>
<evidence type="ECO:0000313" key="5">
    <source>
        <dbReference type="Proteomes" id="UP000494206"/>
    </source>
</evidence>
<protein>
    <recommendedName>
        <fullName evidence="1">Non-lysosomal glucosylceramidase</fullName>
        <shortName evidence="1">NLGase</shortName>
        <ecNumber evidence="1">3.2.1.45</ecNumber>
    </recommendedName>
</protein>
<name>A0A8S1EEB8_9PELO</name>
<dbReference type="GO" id="GO:0006680">
    <property type="term" value="P:glucosylceramide catabolic process"/>
    <property type="evidence" value="ECO:0007669"/>
    <property type="project" value="InterPro"/>
</dbReference>
<keyword evidence="1" id="KW-0326">Glycosidase</keyword>
<accession>A0A8S1EEB8</accession>
<dbReference type="Proteomes" id="UP000494206">
    <property type="component" value="Unassembled WGS sequence"/>
</dbReference>
<keyword evidence="1" id="KW-0378">Hydrolase</keyword>
<dbReference type="InterPro" id="IPR012341">
    <property type="entry name" value="6hp_glycosidase-like_sf"/>
</dbReference>
<keyword evidence="1" id="KW-0443">Lipid metabolism</keyword>
<sequence>MECSPLDGIGWTAEGNREPEITNCRPFFPRIKHAVRLIPMVIRICMYTFKEWWGGREAFINIFKPLWHFTYAGVPLGGIGCGSIGTDYRGAFGRFSIIPGIKEQMCDNIKANQFIVTVRSLTGVLIYQSLLSCAEFSSRHLKCWKTMPAENTKYRGLYPRAWRKHTLGNTNITIIVEQLSPILPHNYEDSSLPVANFEFTVINNATVDVDVSITFTFRNGTGNKKWNAESVCKPNKVNTFNSTGMTLSHTVCQMPVTYGVMAKNEDENEISTGTFDPNGTGLEVLDSLRSCGSLKELEENLPNMKELAVAVCSKFSVSSNSRTQTRFSLAWYTPEVHFGTKQRKYLRRYTRFFNGKDDSQVTARIADHAIVKFEEWRNIIEQWQLPVLKNGNLPDWYKSALFNELYYVSDGSCVWFEYDDNWKQEETLMSNESIEHFNEFGRFGYMESWEYFMFNTYDVHFYSSWAFLKNWPEIEMSIQLDFCDQICRTDNNEETSMAEGTNMLVKRFARVPHDMGHPLGDPWIHTNAYILHDTSDWKDLNLKFVISCWRDHSYIAKNRQSGIQILKNFYEKSKLIIERALSDWDIDGDQMIENSGFADQTYDVWTMTGTSAYCGSLWLAALSSFIQMAEVVEEKEEASKYREILKVAGEVYIKKLWNGRYFSFDENPENQDVIMADQLSGIWALSMCNLDKILEDEKITSALSTVFKFNVEKYQNCQLGAVNGYLSSGKVDTSSIQSEEVWSGITYALSSFMIEMVGLTKEAFKTSEGLFNGIWCRHPLQYQTPEAIVSYRMYRAIGYMRPLSIWAMQHSIERKL</sequence>
<feature type="domain" description="Glycosyl-hydrolase family 116 N-terminal" evidence="3">
    <location>
        <begin position="73"/>
        <end position="376"/>
    </location>
</feature>
<dbReference type="Pfam" id="PF12215">
    <property type="entry name" value="Glyco_hydr_116N"/>
    <property type="match status" value="1"/>
</dbReference>
<dbReference type="GO" id="GO:0008422">
    <property type="term" value="F:beta-glucosidase activity"/>
    <property type="evidence" value="ECO:0007669"/>
    <property type="project" value="TreeGrafter"/>
</dbReference>
<comment type="caution">
    <text evidence="4">The sequence shown here is derived from an EMBL/GenBank/DDBJ whole genome shotgun (WGS) entry which is preliminary data.</text>
</comment>
<evidence type="ECO:0000313" key="4">
    <source>
        <dbReference type="EMBL" id="CAB3398101.1"/>
    </source>
</evidence>
<dbReference type="PANTHER" id="PTHR12654">
    <property type="entry name" value="BILE ACID BETA-GLUCOSIDASE-RELATED"/>
    <property type="match status" value="1"/>
</dbReference>
<dbReference type="Gene3D" id="1.50.10.10">
    <property type="match status" value="1"/>
</dbReference>
<comment type="similarity">
    <text evidence="1">Belongs to the non-lysosomal glucosylceramidase family.</text>
</comment>
<dbReference type="GO" id="GO:0004348">
    <property type="term" value="F:glucosylceramidase activity"/>
    <property type="evidence" value="ECO:0007669"/>
    <property type="project" value="UniProtKB-EC"/>
</dbReference>
<proteinExistence type="inferred from homology"/>
<dbReference type="GO" id="GO:0005975">
    <property type="term" value="P:carbohydrate metabolic process"/>
    <property type="evidence" value="ECO:0007669"/>
    <property type="project" value="InterPro"/>
</dbReference>
<dbReference type="PANTHER" id="PTHR12654:SF0">
    <property type="entry name" value="NON-LYSOSOMAL GLUCOSYLCERAMIDASE"/>
    <property type="match status" value="1"/>
</dbReference>
<comment type="catalytic activity">
    <reaction evidence="1">
        <text>a beta-D-glucosyl-(1&lt;-&gt;1')-N-acylsphing-4-enine + H2O = an N-acylsphing-4-enine + D-glucose</text>
        <dbReference type="Rhea" id="RHEA:13269"/>
        <dbReference type="ChEBI" id="CHEBI:4167"/>
        <dbReference type="ChEBI" id="CHEBI:15377"/>
        <dbReference type="ChEBI" id="CHEBI:22801"/>
        <dbReference type="ChEBI" id="CHEBI:52639"/>
        <dbReference type="EC" id="3.2.1.45"/>
    </reaction>
</comment>
<dbReference type="GO" id="GO:0016020">
    <property type="term" value="C:membrane"/>
    <property type="evidence" value="ECO:0007669"/>
    <property type="project" value="InterPro"/>
</dbReference>
<dbReference type="SUPFAM" id="SSF48208">
    <property type="entry name" value="Six-hairpin glycosidases"/>
    <property type="match status" value="1"/>
</dbReference>
<dbReference type="InterPro" id="IPR024462">
    <property type="entry name" value="GH116_N"/>
</dbReference>
<dbReference type="InterPro" id="IPR052566">
    <property type="entry name" value="Non-lysos_glucosylceramidase"/>
</dbReference>
<dbReference type="EC" id="3.2.1.45" evidence="1"/>
<dbReference type="InterPro" id="IPR006775">
    <property type="entry name" value="GH116_catalytic"/>
</dbReference>
<dbReference type="Pfam" id="PF04685">
    <property type="entry name" value="DUF608"/>
    <property type="match status" value="1"/>
</dbReference>
<dbReference type="AlphaFoldDB" id="A0A8S1EEB8"/>
<evidence type="ECO:0000259" key="3">
    <source>
        <dbReference type="Pfam" id="PF12215"/>
    </source>
</evidence>
<keyword evidence="5" id="KW-1185">Reference proteome</keyword>
<evidence type="ECO:0000256" key="1">
    <source>
        <dbReference type="PIRNR" id="PIRNR028944"/>
    </source>
</evidence>
<dbReference type="PIRSF" id="PIRSF028944">
    <property type="entry name" value="Beta_gluc_GBA2"/>
    <property type="match status" value="1"/>
</dbReference>
<reference evidence="4 5" key="1">
    <citation type="submission" date="2020-04" db="EMBL/GenBank/DDBJ databases">
        <authorList>
            <person name="Laetsch R D."/>
            <person name="Stevens L."/>
            <person name="Kumar S."/>
            <person name="Blaxter L. M."/>
        </authorList>
    </citation>
    <scope>NUCLEOTIDE SEQUENCE [LARGE SCALE GENOMIC DNA]</scope>
</reference>
<keyword evidence="1" id="KW-0472">Membrane</keyword>